<feature type="region of interest" description="Disordered" evidence="3">
    <location>
        <begin position="1337"/>
        <end position="1363"/>
    </location>
</feature>
<evidence type="ECO:0000259" key="4">
    <source>
        <dbReference type="SMART" id="SM00853"/>
    </source>
</evidence>
<dbReference type="InterPro" id="IPR014790">
    <property type="entry name" value="MutL_C"/>
</dbReference>
<dbReference type="Gene3D" id="3.30.1370.100">
    <property type="entry name" value="MutL, C-terminal domain, regulatory subdomain"/>
    <property type="match status" value="1"/>
</dbReference>
<feature type="region of interest" description="Disordered" evidence="3">
    <location>
        <begin position="88"/>
        <end position="126"/>
    </location>
</feature>
<dbReference type="Gene3D" id="3.30.230.10">
    <property type="match status" value="1"/>
</dbReference>
<dbReference type="InterPro" id="IPR014721">
    <property type="entry name" value="Ribsml_uS5_D2-typ_fold_subgr"/>
</dbReference>
<dbReference type="GO" id="GO:0004519">
    <property type="term" value="F:endonuclease activity"/>
    <property type="evidence" value="ECO:0007669"/>
    <property type="project" value="UniProtKB-KW"/>
</dbReference>
<feature type="domain" description="DNA mismatch repair protein S5" evidence="5">
    <location>
        <begin position="968"/>
        <end position="1105"/>
    </location>
</feature>
<dbReference type="InterPro" id="IPR013507">
    <property type="entry name" value="DNA_mismatch_S5_2-like"/>
</dbReference>
<dbReference type="FunFam" id="3.30.565.10:FF:000014">
    <property type="entry name" value="Mismatch repair endonuclease pms1, putative"/>
    <property type="match status" value="1"/>
</dbReference>
<dbReference type="SMART" id="SM00853">
    <property type="entry name" value="MutL_C"/>
    <property type="match status" value="1"/>
</dbReference>
<evidence type="ECO:0000259" key="5">
    <source>
        <dbReference type="SMART" id="SM01340"/>
    </source>
</evidence>
<evidence type="ECO:0000313" key="6">
    <source>
        <dbReference type="EMBL" id="LAC20272.1"/>
    </source>
</evidence>
<dbReference type="GO" id="GO:0006298">
    <property type="term" value="P:mismatch repair"/>
    <property type="evidence" value="ECO:0007669"/>
    <property type="project" value="InterPro"/>
</dbReference>
<dbReference type="CDD" id="cd16926">
    <property type="entry name" value="HATPase_MutL-MLH-PMS-like"/>
    <property type="match status" value="1"/>
</dbReference>
<dbReference type="GO" id="GO:0005524">
    <property type="term" value="F:ATP binding"/>
    <property type="evidence" value="ECO:0007669"/>
    <property type="project" value="InterPro"/>
</dbReference>
<dbReference type="InterPro" id="IPR014762">
    <property type="entry name" value="DNA_mismatch_repair_CS"/>
</dbReference>
<feature type="compositionally biased region" description="Polar residues" evidence="3">
    <location>
        <begin position="41"/>
        <end position="58"/>
    </location>
</feature>
<feature type="compositionally biased region" description="Polar residues" evidence="3">
    <location>
        <begin position="204"/>
        <end position="221"/>
    </location>
</feature>
<evidence type="ECO:0000256" key="2">
    <source>
        <dbReference type="ARBA" id="ARBA00022763"/>
    </source>
</evidence>
<dbReference type="SUPFAM" id="SSF55874">
    <property type="entry name" value="ATPase domain of HSP90 chaperone/DNA topoisomerase II/histidine kinase"/>
    <property type="match status" value="1"/>
</dbReference>
<feature type="compositionally biased region" description="Low complexity" evidence="3">
    <location>
        <begin position="678"/>
        <end position="699"/>
    </location>
</feature>
<organism evidence="6">
    <name type="scientific">Hirondellea gigas</name>
    <dbReference type="NCBI Taxonomy" id="1518452"/>
    <lineage>
        <taxon>Eukaryota</taxon>
        <taxon>Metazoa</taxon>
        <taxon>Ecdysozoa</taxon>
        <taxon>Arthropoda</taxon>
        <taxon>Crustacea</taxon>
        <taxon>Multicrustacea</taxon>
        <taxon>Malacostraca</taxon>
        <taxon>Eumalacostraca</taxon>
        <taxon>Peracarida</taxon>
        <taxon>Amphipoda</taxon>
        <taxon>Amphilochidea</taxon>
        <taxon>Lysianassida</taxon>
        <taxon>Lysianassidira</taxon>
        <taxon>Lysianassoidea</taxon>
        <taxon>Lysianassidae</taxon>
        <taxon>Hirondellea</taxon>
    </lineage>
</organism>
<dbReference type="GO" id="GO:0032389">
    <property type="term" value="C:MutLalpha complex"/>
    <property type="evidence" value="ECO:0007669"/>
    <property type="project" value="TreeGrafter"/>
</dbReference>
<feature type="compositionally biased region" description="Polar residues" evidence="3">
    <location>
        <begin position="563"/>
        <end position="582"/>
    </location>
</feature>
<dbReference type="InterPro" id="IPR042121">
    <property type="entry name" value="MutL_C_regsub"/>
</dbReference>
<feature type="region of interest" description="Disordered" evidence="3">
    <location>
        <begin position="1"/>
        <end position="58"/>
    </location>
</feature>
<feature type="compositionally biased region" description="Low complexity" evidence="3">
    <location>
        <begin position="620"/>
        <end position="636"/>
    </location>
</feature>
<dbReference type="SUPFAM" id="SSF54211">
    <property type="entry name" value="Ribosomal protein S5 domain 2-like"/>
    <property type="match status" value="1"/>
</dbReference>
<feature type="region of interest" description="Disordered" evidence="3">
    <location>
        <begin position="177"/>
        <end position="362"/>
    </location>
</feature>
<dbReference type="InterPro" id="IPR037198">
    <property type="entry name" value="MutL_C_sf"/>
</dbReference>
<feature type="region of interest" description="Disordered" evidence="3">
    <location>
        <begin position="563"/>
        <end position="731"/>
    </location>
</feature>
<protein>
    <submittedName>
        <fullName evidence="6">Mismatch repair endonuclease PMS2-like isoform X1</fullName>
    </submittedName>
</protein>
<keyword evidence="6" id="KW-0540">Nuclease</keyword>
<feature type="region of interest" description="Disordered" evidence="3">
    <location>
        <begin position="1232"/>
        <end position="1274"/>
    </location>
</feature>
<dbReference type="Gene3D" id="3.30.565.10">
    <property type="entry name" value="Histidine kinase-like ATPase, C-terminal domain"/>
    <property type="match status" value="1"/>
</dbReference>
<dbReference type="Pfam" id="PF08676">
    <property type="entry name" value="MutL_C"/>
    <property type="match status" value="1"/>
</dbReference>
<dbReference type="InterPro" id="IPR038973">
    <property type="entry name" value="MutL/Mlh/Pms-like"/>
</dbReference>
<dbReference type="GO" id="GO:0030983">
    <property type="term" value="F:mismatched DNA binding"/>
    <property type="evidence" value="ECO:0007669"/>
    <property type="project" value="InterPro"/>
</dbReference>
<dbReference type="GO" id="GO:0140664">
    <property type="term" value="F:ATP-dependent DNA damage sensor activity"/>
    <property type="evidence" value="ECO:0007669"/>
    <property type="project" value="InterPro"/>
</dbReference>
<dbReference type="FunFam" id="3.30.1370.100:FF:000001">
    <property type="entry name" value="Mismatch repair endonuclease pms1, putative"/>
    <property type="match status" value="1"/>
</dbReference>
<feature type="compositionally biased region" description="Polar residues" evidence="3">
    <location>
        <begin position="342"/>
        <end position="358"/>
    </location>
</feature>
<feature type="compositionally biased region" description="Polar residues" evidence="3">
    <location>
        <begin position="15"/>
        <end position="33"/>
    </location>
</feature>
<dbReference type="SUPFAM" id="SSF118116">
    <property type="entry name" value="DNA mismatch repair protein MutL"/>
    <property type="match status" value="1"/>
</dbReference>
<evidence type="ECO:0000256" key="1">
    <source>
        <dbReference type="ARBA" id="ARBA00006082"/>
    </source>
</evidence>
<feature type="compositionally biased region" description="Polar residues" evidence="3">
    <location>
        <begin position="1259"/>
        <end position="1274"/>
    </location>
</feature>
<proteinExistence type="evidence at transcript level"/>
<accession>A0A6A7FQA3</accession>
<feature type="compositionally biased region" description="Polar residues" evidence="3">
    <location>
        <begin position="1232"/>
        <end position="1251"/>
    </location>
</feature>
<keyword evidence="2" id="KW-0227">DNA damage</keyword>
<dbReference type="PANTHER" id="PTHR10073:SF52">
    <property type="entry name" value="MISMATCH REPAIR ENDONUCLEASE PMS2"/>
    <property type="match status" value="1"/>
</dbReference>
<feature type="region of interest" description="Disordered" evidence="3">
    <location>
        <begin position="459"/>
        <end position="479"/>
    </location>
</feature>
<feature type="compositionally biased region" description="Low complexity" evidence="3">
    <location>
        <begin position="256"/>
        <end position="266"/>
    </location>
</feature>
<dbReference type="CDD" id="cd03484">
    <property type="entry name" value="MutL_Trans_hPMS_2_like"/>
    <property type="match status" value="1"/>
</dbReference>
<feature type="region of interest" description="Disordered" evidence="3">
    <location>
        <begin position="401"/>
        <end position="438"/>
    </location>
</feature>
<evidence type="ECO:0000256" key="3">
    <source>
        <dbReference type="SAM" id="MobiDB-lite"/>
    </source>
</evidence>
<dbReference type="Pfam" id="PF13589">
    <property type="entry name" value="HATPase_c_3"/>
    <property type="match status" value="1"/>
</dbReference>
<dbReference type="FunFam" id="3.30.230.10:FF:000070">
    <property type="entry name" value="mismatch repair endonuclease PMS2"/>
    <property type="match status" value="1"/>
</dbReference>
<dbReference type="SMART" id="SM01340">
    <property type="entry name" value="DNA_mis_repair"/>
    <property type="match status" value="1"/>
</dbReference>
<feature type="compositionally biased region" description="Polar residues" evidence="3">
    <location>
        <begin position="637"/>
        <end position="655"/>
    </location>
</feature>
<comment type="similarity">
    <text evidence="1">Belongs to the DNA mismatch repair MutL/HexB family.</text>
</comment>
<dbReference type="EMBL" id="IACT01000897">
    <property type="protein sequence ID" value="LAC20272.1"/>
    <property type="molecule type" value="mRNA"/>
</dbReference>
<feature type="domain" description="MutL C-terminal dimerisation" evidence="4">
    <location>
        <begin position="1672"/>
        <end position="1816"/>
    </location>
</feature>
<name>A0A6A7FQA3_9CRUS</name>
<dbReference type="InterPro" id="IPR036890">
    <property type="entry name" value="HATPase_C_sf"/>
</dbReference>
<feature type="compositionally biased region" description="Low complexity" evidence="3">
    <location>
        <begin position="583"/>
        <end position="601"/>
    </location>
</feature>
<dbReference type="PANTHER" id="PTHR10073">
    <property type="entry name" value="DNA MISMATCH REPAIR PROTEIN MLH, PMS, MUTL"/>
    <property type="match status" value="1"/>
</dbReference>
<keyword evidence="6" id="KW-0255">Endonuclease</keyword>
<dbReference type="GO" id="GO:0016887">
    <property type="term" value="F:ATP hydrolysis activity"/>
    <property type="evidence" value="ECO:0007669"/>
    <property type="project" value="InterPro"/>
</dbReference>
<keyword evidence="6" id="KW-0378">Hydrolase</keyword>
<dbReference type="NCBIfam" id="TIGR00585">
    <property type="entry name" value="mutl"/>
    <property type="match status" value="1"/>
</dbReference>
<feature type="compositionally biased region" description="Polar residues" evidence="3">
    <location>
        <begin position="321"/>
        <end position="331"/>
    </location>
</feature>
<dbReference type="Pfam" id="PF01119">
    <property type="entry name" value="DNA_mis_repair"/>
    <property type="match status" value="1"/>
</dbReference>
<sequence>MSLSQLSSRHENFPRVTSVSSASPITWQPTQQADHAVASTKPFTSLNSSTAQPATAGTTFATGQCNDQQSCKSPSIAREKTFAARSISNAEHERELKCSPPSSFEVGGKLQSSQPSRKFEDGLQPAGVSTKEHAFISELSDIEQSVWTDRLPGYDEQSQSNKGNLMDGKSPFKEIKSITRSGQSPDKLGTSIIPGGNREWKSFQAVTSSGPHSRTKLQQIQSSGSTKTKTTFGATSNGHSNESGEDSETSIVGECSSAGSATVSSSPRLPSKQSEFKTFPRQRSEFSKDTVGAPTAITGQQCSSFSRERESFPTICAEGSLNGSEGSTRTSFPHKGSPPSRIENSLRSGSEGSKSPIIQRSRENVKDTTTLVSKGDFPISREFISGLTKIPVTRIIQGEGDIESPFSGTERSFSRIKQGLPSGHNEAGEEGSSSNDRLSETIIDEPFTECIKGSFSRINSQELGEKSPRGNIERFSSRRDVSPATVIDGSTALFKDTSAGKIEYPTPITDGEVSQFKQRSSSATTTGPPRTSNDGTATATTAGPSSAIRNECTSKNSVGVSLPATNGSFPGQNEPTSTINGVPSTTAGTTSASSPGAPTTANDGSTPSGFIGSPRSIKNGSKFGSGSSSDDGGSASWTRTDGSPEQIYVEQTQLASIRKGEASIGEGETSSTRAPDNAGQWQTSSSTGGSHTASHDGSTNVPTAAAASDTYRRTVGERGRQEEQRRGGTLGWEEGEVVGPIQGEAAPTTEAAKGILAIDKTDVHRICSGQVVVSLATAVKELVENSLDAGSSSVEVRLTGYGAASIVVVDDGPGVPPADFHALALKHHTSKLRDFGELCGVATFGFRGEALSSLCALSKLTICTRHHSQPVATMLTYDSDGVLVQQKSVPRQVGTTVSVSGLFSSLPVRRKEFERNLKKDYNKLLQVLHSYAIISTNVRLQVSNQTDSSSRRHTVLATNSYPSLRENVTAIYGTKQASSLLPLEHQVNGTVDQESTGDKTTRNDDAAFQLVGLVSSCAHGAGRSAPDRQFYYINNRPCDPVKVSRMLNEVYHSYNRHQYPLVVLNIITSRNSVDVNLTPDKRQVMMHHENVLLATIKSTLQRLYEDIPTNTVGVNAKLTCTPKTLQPSLRSLLPSTQILAPSSRQAKPGSQAILASAHAKYTSVQNMGSLSPSPQEISSTLDTYHETSAADDVGLHASVVVRTDSCTPTNYKHFTQGTKQVSTLYDTAKTARTVSQNSDTSLSLQQKTPASPATHDMTSEFQMSSPTQNKLSLSSRLAQFTSPSIHVANNIGRMISSSNNNNTTTGQNCSKSLIHNSHKTANNQNNNSNNCCLKRAVDADDDQQSPKKKHPRLHLTDENENSYEGLNSVNLNKKVLGLLDPAYSFNERDASIEADLSLSMDHGDSAVNLDTEEGEQRNHAGAAPAVISHAGACPDLDQDSSCGRPVSEEVCGEMADNVDEGKHGAVKSVSANASILQRSGSKKSIKAHTATDQFLHRLTAKRLQSSDGGGKFSVDVDSNVRKSLQKFLLNSGGSETVKVEEASSGFDADSSHDVEIVFDGEVKNKLIHQNDLHNELEQEDLQAHDLENEVFIQYDDQQAASRSPAHNKNTKVVDICMSKIREKLDKHRETLEQNDLKIVNNFRAKIVPTDNRAAEDELNKVLCKDMFAKMKILGQFNLGFIITQLKSDLFIIDQHATDEKYNFETLQRTCILRHQPLICPQLLHLTPGNETILLDNIDIFTANGFQFDIDESKSFGERVHLKSAPQNRNWSFGKDDIEELIFMLSDSPGEMCRPSRVRDMFASRACRKSVMVGSALSAATMKQLVVHMGEIEQPWNCPHGRPTVRHLVNLDLITKNVLI</sequence>
<dbReference type="PROSITE" id="PS00058">
    <property type="entry name" value="DNA_MISMATCH_REPAIR_1"/>
    <property type="match status" value="1"/>
</dbReference>
<feature type="compositionally biased region" description="Basic and acidic residues" evidence="3">
    <location>
        <begin position="710"/>
        <end position="726"/>
    </location>
</feature>
<dbReference type="InterPro" id="IPR002099">
    <property type="entry name" value="MutL/Mlh/PMS"/>
</dbReference>
<dbReference type="InterPro" id="IPR042120">
    <property type="entry name" value="MutL_C_dimsub"/>
</dbReference>
<feature type="compositionally biased region" description="Polar residues" evidence="3">
    <location>
        <begin position="515"/>
        <end position="535"/>
    </location>
</feature>
<feature type="region of interest" description="Disordered" evidence="3">
    <location>
        <begin position="504"/>
        <end position="551"/>
    </location>
</feature>
<dbReference type="Gene3D" id="3.30.1540.20">
    <property type="entry name" value="MutL, C-terminal domain, dimerisation subdomain"/>
    <property type="match status" value="1"/>
</dbReference>
<feature type="compositionally biased region" description="Basic and acidic residues" evidence="3">
    <location>
        <begin position="463"/>
        <end position="479"/>
    </location>
</feature>
<dbReference type="InterPro" id="IPR020568">
    <property type="entry name" value="Ribosomal_Su5_D2-typ_SF"/>
</dbReference>
<feature type="compositionally biased region" description="Low complexity" evidence="3">
    <location>
        <begin position="222"/>
        <end position="236"/>
    </location>
</feature>
<reference evidence="6" key="1">
    <citation type="submission" date="2017-11" db="EMBL/GenBank/DDBJ databases">
        <title>The sensing device of the deep-sea amphipod.</title>
        <authorList>
            <person name="Kobayashi H."/>
            <person name="Nagahama T."/>
            <person name="Arai W."/>
            <person name="Sasagawa Y."/>
            <person name="Umeda M."/>
            <person name="Hayashi T."/>
            <person name="Nikaido I."/>
            <person name="Watanabe H."/>
            <person name="Oguri K."/>
            <person name="Kitazato H."/>
            <person name="Fujioka K."/>
            <person name="Kido Y."/>
            <person name="Takami H."/>
        </authorList>
    </citation>
    <scope>NUCLEOTIDE SEQUENCE</scope>
    <source>
        <tissue evidence="6">Whole body</tissue>
    </source>
</reference>